<dbReference type="PRINTS" id="PR00377">
    <property type="entry name" value="IMPHPHTASES"/>
</dbReference>
<dbReference type="GO" id="GO:0006020">
    <property type="term" value="P:inositol metabolic process"/>
    <property type="evidence" value="ECO:0007669"/>
    <property type="project" value="TreeGrafter"/>
</dbReference>
<evidence type="ECO:0000256" key="3">
    <source>
        <dbReference type="ARBA" id="ARBA00009759"/>
    </source>
</evidence>
<dbReference type="Gene3D" id="3.40.190.80">
    <property type="match status" value="1"/>
</dbReference>
<dbReference type="Pfam" id="PF00459">
    <property type="entry name" value="Inositol_P"/>
    <property type="match status" value="1"/>
</dbReference>
<dbReference type="CDD" id="cd01639">
    <property type="entry name" value="IMPase"/>
    <property type="match status" value="1"/>
</dbReference>
<proteinExistence type="inferred from homology"/>
<keyword evidence="11" id="KW-1185">Reference proteome</keyword>
<feature type="region of interest" description="Disordered" evidence="9">
    <location>
        <begin position="61"/>
        <end position="83"/>
    </location>
</feature>
<dbReference type="EC" id="3.1.3.25" evidence="8"/>
<comment type="cofactor">
    <cofactor evidence="2 7 8">
        <name>Mg(2+)</name>
        <dbReference type="ChEBI" id="CHEBI:18420"/>
    </cofactor>
</comment>
<dbReference type="PANTHER" id="PTHR20854:SF4">
    <property type="entry name" value="INOSITOL-1-MONOPHOSPHATASE-RELATED"/>
    <property type="match status" value="1"/>
</dbReference>
<evidence type="ECO:0000313" key="10">
    <source>
        <dbReference type="EMBL" id="PEG36459.1"/>
    </source>
</evidence>
<dbReference type="InterPro" id="IPR020550">
    <property type="entry name" value="Inositol_monophosphatase_CS"/>
</dbReference>
<dbReference type="GO" id="GO:0046854">
    <property type="term" value="P:phosphatidylinositol phosphate biosynthetic process"/>
    <property type="evidence" value="ECO:0007669"/>
    <property type="project" value="InterPro"/>
</dbReference>
<protein>
    <recommendedName>
        <fullName evidence="8">Inositol-1-monophosphatase</fullName>
        <ecNumber evidence="8">3.1.3.25</ecNumber>
    </recommendedName>
</protein>
<dbReference type="GO" id="GO:0046872">
    <property type="term" value="F:metal ion binding"/>
    <property type="evidence" value="ECO:0007669"/>
    <property type="project" value="UniProtKB-KW"/>
</dbReference>
<dbReference type="OrthoDB" id="9772456at2"/>
<feature type="binding site" evidence="7">
    <location>
        <position position="130"/>
    </location>
    <ligand>
        <name>Mg(2+)</name>
        <dbReference type="ChEBI" id="CHEBI:18420"/>
        <label>1</label>
        <note>catalytic</note>
    </ligand>
</feature>
<sequence>MCPHTSSSEALKWACCATGANNLCCDEPVESLEQDPVELRSVAERLAVEAADFVRRRREEVFTDAPESGGPAVRTKSSPTDPVTIVDTETERLVRDRLAELRPGEHVLGEEGGGAPRESAGAVTWVVDPIDGTVNFVYGLPAYAVSVAAQVDGRSVAGAVAHVAEGSLYSAALGHGAQLRRGTTTTPLRCSDVGDLSMTLVGTGFAYDPDLRQRQAAVLATLLPRVRDIRRFGSAALDLCHVAAGQLDAYYEENLNVWDWAAGALIAAEAGARVRLPAPSGAVGGGGTVVAAAPGVEATLTSALRDAGVG</sequence>
<dbReference type="InterPro" id="IPR033942">
    <property type="entry name" value="IMPase"/>
</dbReference>
<evidence type="ECO:0000256" key="2">
    <source>
        <dbReference type="ARBA" id="ARBA00001946"/>
    </source>
</evidence>
<dbReference type="PROSITE" id="PS00630">
    <property type="entry name" value="IMP_2"/>
    <property type="match status" value="1"/>
</dbReference>
<evidence type="ECO:0000256" key="5">
    <source>
        <dbReference type="ARBA" id="ARBA00022801"/>
    </source>
</evidence>
<evidence type="ECO:0000256" key="9">
    <source>
        <dbReference type="SAM" id="MobiDB-lite"/>
    </source>
</evidence>
<feature type="binding site" evidence="7">
    <location>
        <position position="259"/>
    </location>
    <ligand>
        <name>Mg(2+)</name>
        <dbReference type="ChEBI" id="CHEBI:18420"/>
        <label>1</label>
        <note>catalytic</note>
    </ligand>
</feature>
<dbReference type="GO" id="GO:0008934">
    <property type="term" value="F:inositol monophosphate 1-phosphatase activity"/>
    <property type="evidence" value="ECO:0007669"/>
    <property type="project" value="InterPro"/>
</dbReference>
<dbReference type="AlphaFoldDB" id="A0A2A7MY31"/>
<keyword evidence="4 7" id="KW-0479">Metal-binding</keyword>
<dbReference type="PROSITE" id="PS00629">
    <property type="entry name" value="IMP_1"/>
    <property type="match status" value="1"/>
</dbReference>
<dbReference type="Gene3D" id="3.30.540.10">
    <property type="entry name" value="Fructose-1,6-Bisphosphatase, subunit A, domain 1"/>
    <property type="match status" value="1"/>
</dbReference>
<evidence type="ECO:0000256" key="8">
    <source>
        <dbReference type="RuleBase" id="RU364068"/>
    </source>
</evidence>
<feature type="binding site" evidence="7">
    <location>
        <position position="128"/>
    </location>
    <ligand>
        <name>Mg(2+)</name>
        <dbReference type="ChEBI" id="CHEBI:18420"/>
        <label>1</label>
        <note>catalytic</note>
    </ligand>
</feature>
<dbReference type="InterPro" id="IPR020583">
    <property type="entry name" value="Inositol_monoP_metal-BS"/>
</dbReference>
<gene>
    <name evidence="10" type="ORF">CQY20_18730</name>
</gene>
<dbReference type="GO" id="GO:0007165">
    <property type="term" value="P:signal transduction"/>
    <property type="evidence" value="ECO:0007669"/>
    <property type="project" value="TreeGrafter"/>
</dbReference>
<organism evidence="10 11">
    <name type="scientific">Mycolicibacterium agri</name>
    <name type="common">Mycobacterium agri</name>
    <dbReference type="NCBI Taxonomy" id="36811"/>
    <lineage>
        <taxon>Bacteria</taxon>
        <taxon>Bacillati</taxon>
        <taxon>Actinomycetota</taxon>
        <taxon>Actinomycetes</taxon>
        <taxon>Mycobacteriales</taxon>
        <taxon>Mycobacteriaceae</taxon>
        <taxon>Mycolicibacterium</taxon>
    </lineage>
</organism>
<dbReference type="PANTHER" id="PTHR20854">
    <property type="entry name" value="INOSITOL MONOPHOSPHATASE"/>
    <property type="match status" value="1"/>
</dbReference>
<comment type="similarity">
    <text evidence="3 8">Belongs to the inositol monophosphatase superfamily.</text>
</comment>
<dbReference type="SUPFAM" id="SSF56655">
    <property type="entry name" value="Carbohydrate phosphatase"/>
    <property type="match status" value="1"/>
</dbReference>
<comment type="catalytic activity">
    <reaction evidence="1 8">
        <text>a myo-inositol phosphate + H2O = myo-inositol + phosphate</text>
        <dbReference type="Rhea" id="RHEA:24056"/>
        <dbReference type="ChEBI" id="CHEBI:15377"/>
        <dbReference type="ChEBI" id="CHEBI:17268"/>
        <dbReference type="ChEBI" id="CHEBI:43474"/>
        <dbReference type="ChEBI" id="CHEBI:84139"/>
        <dbReference type="EC" id="3.1.3.25"/>
    </reaction>
</comment>
<dbReference type="Proteomes" id="UP000220914">
    <property type="component" value="Unassembled WGS sequence"/>
</dbReference>
<feature type="binding site" evidence="7">
    <location>
        <position position="110"/>
    </location>
    <ligand>
        <name>Mg(2+)</name>
        <dbReference type="ChEBI" id="CHEBI:18420"/>
        <label>1</label>
        <note>catalytic</note>
    </ligand>
</feature>
<name>A0A2A7MY31_MYCAG</name>
<evidence type="ECO:0000256" key="6">
    <source>
        <dbReference type="ARBA" id="ARBA00022842"/>
    </source>
</evidence>
<dbReference type="InterPro" id="IPR000760">
    <property type="entry name" value="Inositol_monophosphatase-like"/>
</dbReference>
<dbReference type="EMBL" id="PDCP01000034">
    <property type="protein sequence ID" value="PEG36459.1"/>
    <property type="molecule type" value="Genomic_DNA"/>
</dbReference>
<feature type="binding site" evidence="7">
    <location>
        <position position="131"/>
    </location>
    <ligand>
        <name>Mg(2+)</name>
        <dbReference type="ChEBI" id="CHEBI:18420"/>
        <label>1</label>
        <note>catalytic</note>
    </ligand>
</feature>
<evidence type="ECO:0000256" key="7">
    <source>
        <dbReference type="PIRSR" id="PIRSR600760-2"/>
    </source>
</evidence>
<evidence type="ECO:0000313" key="11">
    <source>
        <dbReference type="Proteomes" id="UP000220914"/>
    </source>
</evidence>
<accession>A0A2A7MY31</accession>
<reference evidence="10 11" key="1">
    <citation type="submission" date="2017-10" db="EMBL/GenBank/DDBJ databases">
        <title>The new phylogeny of genus Mycobacterium.</title>
        <authorList>
            <person name="Tortoli E."/>
            <person name="Trovato A."/>
            <person name="Cirillo D.M."/>
        </authorList>
    </citation>
    <scope>NUCLEOTIDE SEQUENCE [LARGE SCALE GENOMIC DNA]</scope>
    <source>
        <strain evidence="10 11">CCUG37673</strain>
    </source>
</reference>
<evidence type="ECO:0000256" key="1">
    <source>
        <dbReference type="ARBA" id="ARBA00001033"/>
    </source>
</evidence>
<comment type="caution">
    <text evidence="10">The sequence shown here is derived from an EMBL/GenBank/DDBJ whole genome shotgun (WGS) entry which is preliminary data.</text>
</comment>
<keyword evidence="6 7" id="KW-0460">Magnesium</keyword>
<evidence type="ECO:0000256" key="4">
    <source>
        <dbReference type="ARBA" id="ARBA00022723"/>
    </source>
</evidence>
<keyword evidence="5 8" id="KW-0378">Hydrolase</keyword>